<keyword evidence="3" id="KW-1185">Reference proteome</keyword>
<organism evidence="2 3">
    <name type="scientific">Liparis tanakae</name>
    <name type="common">Tanaka's snailfish</name>
    <dbReference type="NCBI Taxonomy" id="230148"/>
    <lineage>
        <taxon>Eukaryota</taxon>
        <taxon>Metazoa</taxon>
        <taxon>Chordata</taxon>
        <taxon>Craniata</taxon>
        <taxon>Vertebrata</taxon>
        <taxon>Euteleostomi</taxon>
        <taxon>Actinopterygii</taxon>
        <taxon>Neopterygii</taxon>
        <taxon>Teleostei</taxon>
        <taxon>Neoteleostei</taxon>
        <taxon>Acanthomorphata</taxon>
        <taxon>Eupercaria</taxon>
        <taxon>Perciformes</taxon>
        <taxon>Cottioidei</taxon>
        <taxon>Cottales</taxon>
        <taxon>Liparidae</taxon>
        <taxon>Liparis</taxon>
    </lineage>
</organism>
<evidence type="ECO:0000313" key="2">
    <source>
        <dbReference type="EMBL" id="TNN54409.1"/>
    </source>
</evidence>
<name>A0A4Z2GM55_9TELE</name>
<proteinExistence type="predicted"/>
<dbReference type="AlphaFoldDB" id="A0A4Z2GM55"/>
<reference evidence="2 3" key="1">
    <citation type="submission" date="2019-03" db="EMBL/GenBank/DDBJ databases">
        <title>First draft genome of Liparis tanakae, snailfish: a comprehensive survey of snailfish specific genes.</title>
        <authorList>
            <person name="Kim W."/>
            <person name="Song I."/>
            <person name="Jeong J.-H."/>
            <person name="Kim D."/>
            <person name="Kim S."/>
            <person name="Ryu S."/>
            <person name="Song J.Y."/>
            <person name="Lee S.K."/>
        </authorList>
    </citation>
    <scope>NUCLEOTIDE SEQUENCE [LARGE SCALE GENOMIC DNA]</scope>
    <source>
        <tissue evidence="2">Muscle</tissue>
    </source>
</reference>
<dbReference type="EMBL" id="SRLO01000485">
    <property type="protein sequence ID" value="TNN54409.1"/>
    <property type="molecule type" value="Genomic_DNA"/>
</dbReference>
<protein>
    <submittedName>
        <fullName evidence="2">Uncharacterized protein</fullName>
    </submittedName>
</protein>
<evidence type="ECO:0000256" key="1">
    <source>
        <dbReference type="SAM" id="MobiDB-lite"/>
    </source>
</evidence>
<sequence length="65" mass="7568">MAHIKMVNFSKPHGNYSTTSHEFGEQHVDIRQRSAYNRPMKSTAPQKKSTRKDILHGDWDLLSRT</sequence>
<accession>A0A4Z2GM55</accession>
<dbReference type="Proteomes" id="UP000314294">
    <property type="component" value="Unassembled WGS sequence"/>
</dbReference>
<evidence type="ECO:0000313" key="3">
    <source>
        <dbReference type="Proteomes" id="UP000314294"/>
    </source>
</evidence>
<comment type="caution">
    <text evidence="2">The sequence shown here is derived from an EMBL/GenBank/DDBJ whole genome shotgun (WGS) entry which is preliminary data.</text>
</comment>
<feature type="compositionally biased region" description="Basic and acidic residues" evidence="1">
    <location>
        <begin position="51"/>
        <end position="65"/>
    </location>
</feature>
<feature type="compositionally biased region" description="Basic and acidic residues" evidence="1">
    <location>
        <begin position="22"/>
        <end position="32"/>
    </location>
</feature>
<feature type="region of interest" description="Disordered" evidence="1">
    <location>
        <begin position="1"/>
        <end position="65"/>
    </location>
</feature>
<gene>
    <name evidence="2" type="ORF">EYF80_035378</name>
</gene>